<dbReference type="InterPro" id="IPR038734">
    <property type="entry name" value="YhaN_AAA"/>
</dbReference>
<keyword evidence="1" id="KW-0175">Coiled coil</keyword>
<reference evidence="3 4" key="1">
    <citation type="submission" date="2019-11" db="EMBL/GenBank/DDBJ databases">
        <title>Comparative genomics of hydrocarbon-degrading Desulfosarcina strains.</title>
        <authorList>
            <person name="Watanabe M."/>
            <person name="Kojima H."/>
            <person name="Fukui M."/>
        </authorList>
    </citation>
    <scope>NUCLEOTIDE SEQUENCE [LARGE SCALE GENOMIC DNA]</scope>
    <source>
        <strain evidence="4">oXyS1</strain>
    </source>
</reference>
<dbReference type="SUPFAM" id="SSF52540">
    <property type="entry name" value="P-loop containing nucleoside triphosphate hydrolases"/>
    <property type="match status" value="1"/>
</dbReference>
<evidence type="ECO:0000313" key="3">
    <source>
        <dbReference type="EMBL" id="BBO88948.1"/>
    </source>
</evidence>
<proteinExistence type="predicted"/>
<evidence type="ECO:0000259" key="2">
    <source>
        <dbReference type="Pfam" id="PF13514"/>
    </source>
</evidence>
<feature type="coiled-coil region" evidence="1">
    <location>
        <begin position="485"/>
        <end position="519"/>
    </location>
</feature>
<dbReference type="RefSeq" id="WP_155310200.1">
    <property type="nucleotide sequence ID" value="NZ_AP021879.1"/>
</dbReference>
<dbReference type="EMBL" id="AP021879">
    <property type="protein sequence ID" value="BBO88948.1"/>
    <property type="molecule type" value="Genomic_DNA"/>
</dbReference>
<evidence type="ECO:0000313" key="4">
    <source>
        <dbReference type="Proteomes" id="UP000422108"/>
    </source>
</evidence>
<organism evidence="3 4">
    <name type="scientific">Desulfosarcina ovata subsp. ovata</name>
    <dbReference type="NCBI Taxonomy" id="2752305"/>
    <lineage>
        <taxon>Bacteria</taxon>
        <taxon>Pseudomonadati</taxon>
        <taxon>Thermodesulfobacteriota</taxon>
        <taxon>Desulfobacteria</taxon>
        <taxon>Desulfobacterales</taxon>
        <taxon>Desulfosarcinaceae</taxon>
        <taxon>Desulfosarcina</taxon>
    </lineage>
</organism>
<dbReference type="InterPro" id="IPR027417">
    <property type="entry name" value="P-loop_NTPase"/>
</dbReference>
<accession>A0A5K8A950</accession>
<sequence>MRIDTIRLDAYGPFTGATIDLSAKAIDFHLIFGPNEAGKSSTLRALRHMLFGIPVRTGDNFLHAYPHLRIGARLVRSDGEALEFVRRKGQSKTLRGADDETVLDDDSLAVFLGGVTQELFEQMFAIGHDDLIRGGEEIIAGRGRIGEALFAAGAGLIRLQHVQQELEQACGALFKPSGSTPAINQTIAALKAVRKTQKESLLPAKTWQDHDQYLSQARQRMAQVQTALADDKQQLSRLKRIQEALPLIARKKELDGEWGQLAGVPDLADGFGEQRRDAERELGVATRDRAQSRARMEEFGRQMAALNVPEAMLARSASIEALQHELGSYRKARKDRPGLQGRMRTLETQAAEILSSVRTALSGESAALADLPPSIVGEIQNLGARFERLSAKLESATGVHRKLKARLARSLDQRQCMPMPDDVSGIETVLQDALNAGPAETLRVDLRQSIDALAGDLKRRLARQTLWQGDLEDVDALPLPSGATIDRFDQQLTAASRRIEKARETRQNIRDEIEAAQMELRSIDIVDTVPTDQDLTAARATRDQGWGLVRRCLDGHPASADETAAFCRRCDDANGLPDAFETTMARADHIADRLRREADQVSRKGLLEARRGQLDGALGDAESELVAAETAAAAAGAAWQKLWASMGIIPLSVAEMRAWMQGMASLFEKLATYRADHIRCSKMTAELAALKTRLHKCLAAAGVPVDAAADLPALIRAAQVHVQVQQVRAQRNAAADQEISHLQGETADAAAEVEALNASLSHWRDGWQKNVRKIGLDADASPTAALAVIDSLREARTKSADAEVLQKRIDGIDRDSATFAQSVARMVADLAPDLTGAPCDGAAEQLYSRLTAARTNASRRQSFAEQLENARKGEADAKQRIGQCQALLDTLCREAGCEKAEALAETEQRARRRRDLFHARADLDDQLRRLSAGATVDQFTAEAMAVDADSIGTELEKWTDRIETLEQERSQLDQTIGIETAELERMDGSAAAADHAESAQRLLARLEADVEQFSRLKIAGLILARTVEQYRDKHQGPLIARASELFTQMTLGAFDRLRADYDEKGNPILVGIRAATAAPVNVDGMSDGTADQLYLALRLASLEQYLENNEPLPFIVDDILLRFDDDRALATLKILADLSTKTQVLFFTHHRHLVNLAKRSTILGGAFNCLALAE</sequence>
<gene>
    <name evidence="3" type="primary">yahN</name>
    <name evidence="3" type="ORF">DSCOOX_21280</name>
</gene>
<evidence type="ECO:0000256" key="1">
    <source>
        <dbReference type="SAM" id="Coils"/>
    </source>
</evidence>
<dbReference type="Proteomes" id="UP000422108">
    <property type="component" value="Chromosome"/>
</dbReference>
<protein>
    <recommendedName>
        <fullName evidence="2">YhaN AAA domain-containing protein</fullName>
    </recommendedName>
</protein>
<dbReference type="Gene3D" id="3.40.50.300">
    <property type="entry name" value="P-loop containing nucleotide triphosphate hydrolases"/>
    <property type="match status" value="2"/>
</dbReference>
<dbReference type="AlphaFoldDB" id="A0A5K8A950"/>
<name>A0A5K8A950_9BACT</name>
<dbReference type="PANTHER" id="PTHR41259:SF1">
    <property type="entry name" value="DOUBLE-STRAND BREAK REPAIR RAD50 ATPASE, PUTATIVE-RELATED"/>
    <property type="match status" value="1"/>
</dbReference>
<dbReference type="Pfam" id="PF13514">
    <property type="entry name" value="AAA_27"/>
    <property type="match status" value="1"/>
</dbReference>
<feature type="coiled-coil region" evidence="1">
    <location>
        <begin position="948"/>
        <end position="1016"/>
    </location>
</feature>
<keyword evidence="4" id="KW-1185">Reference proteome</keyword>
<feature type="domain" description="YhaN AAA" evidence="2">
    <location>
        <begin position="1"/>
        <end position="207"/>
    </location>
</feature>
<dbReference type="PANTHER" id="PTHR41259">
    <property type="entry name" value="DOUBLE-STRAND BREAK REPAIR RAD50 ATPASE, PUTATIVE-RELATED"/>
    <property type="match status" value="1"/>
</dbReference>